<evidence type="ECO:0000313" key="11">
    <source>
        <dbReference type="EMBL" id="AQK94293.1"/>
    </source>
</evidence>
<dbReference type="Gramene" id="Zm00001eb351490_T001">
    <property type="protein sequence ID" value="Zm00001eb351490_P001"/>
    <property type="gene ID" value="Zm00001eb351490"/>
</dbReference>
<organism evidence="10">
    <name type="scientific">Zea mays</name>
    <name type="common">Maize</name>
    <dbReference type="NCBI Taxonomy" id="4577"/>
    <lineage>
        <taxon>Eukaryota</taxon>
        <taxon>Viridiplantae</taxon>
        <taxon>Streptophyta</taxon>
        <taxon>Embryophyta</taxon>
        <taxon>Tracheophyta</taxon>
        <taxon>Spermatophyta</taxon>
        <taxon>Magnoliopsida</taxon>
        <taxon>Liliopsida</taxon>
        <taxon>Poales</taxon>
        <taxon>Poaceae</taxon>
        <taxon>PACMAD clade</taxon>
        <taxon>Panicoideae</taxon>
        <taxon>Andropogonodae</taxon>
        <taxon>Andropogoneae</taxon>
        <taxon>Tripsacinae</taxon>
        <taxon>Zea</taxon>
    </lineage>
</organism>
<evidence type="ECO:0000256" key="1">
    <source>
        <dbReference type="ARBA" id="ARBA00004141"/>
    </source>
</evidence>
<evidence type="ECO:0000256" key="6">
    <source>
        <dbReference type="SAM" id="Phobius"/>
    </source>
</evidence>
<keyword evidence="2 6" id="KW-0812">Transmembrane</keyword>
<dbReference type="Pfam" id="PF21904">
    <property type="entry name" value="CAND6-7_N"/>
    <property type="match status" value="1"/>
</dbReference>
<evidence type="ECO:0000259" key="9">
    <source>
        <dbReference type="Pfam" id="PF21904"/>
    </source>
</evidence>
<dbReference type="HOGENOM" id="CLU_020277_4_0_1"/>
<dbReference type="InterPro" id="IPR053937">
    <property type="entry name" value="GOST_TM"/>
</dbReference>
<evidence type="ECO:0000256" key="2">
    <source>
        <dbReference type="ARBA" id="ARBA00022692"/>
    </source>
</evidence>
<evidence type="ECO:0000256" key="5">
    <source>
        <dbReference type="ARBA" id="ARBA00023136"/>
    </source>
</evidence>
<gene>
    <name evidence="12" type="primary">LOC100193752</name>
    <name evidence="11" type="ORF">ZEAMMB73_Zm00001d010545</name>
</gene>
<feature type="transmembrane region" description="Helical" evidence="6">
    <location>
        <begin position="333"/>
        <end position="353"/>
    </location>
</feature>
<dbReference type="PANTHER" id="PTHR21229:SF54">
    <property type="entry name" value="OS05G0462500 PROTEIN"/>
    <property type="match status" value="1"/>
</dbReference>
<proteinExistence type="evidence at protein level"/>
<evidence type="ECO:0000313" key="12">
    <source>
        <dbReference type="EnsemblPlants" id="Zm00001eb351490_P001"/>
    </source>
</evidence>
<keyword evidence="14" id="KW-1267">Proteomics identification</keyword>
<accession>B4FG64</accession>
<feature type="signal peptide" evidence="7">
    <location>
        <begin position="1"/>
        <end position="20"/>
    </location>
</feature>
<evidence type="ECO:0000256" key="4">
    <source>
        <dbReference type="ARBA" id="ARBA00022989"/>
    </source>
</evidence>
<keyword evidence="5 6" id="KW-0472">Membrane</keyword>
<dbReference type="KEGG" id="zma:100193752"/>
<name>B4FG64_MAIZE</name>
<evidence type="ECO:0007829" key="14">
    <source>
        <dbReference type="PeptideAtlas" id="B4FG64"/>
    </source>
</evidence>
<feature type="domain" description="GOST seven transmembrane" evidence="8">
    <location>
        <begin position="191"/>
        <end position="433"/>
    </location>
</feature>
<dbReference type="OrthoDB" id="29657at2759"/>
<keyword evidence="13" id="KW-1185">Reference proteome</keyword>
<keyword evidence="4 6" id="KW-1133">Transmembrane helix</keyword>
<evidence type="ECO:0000256" key="3">
    <source>
        <dbReference type="ARBA" id="ARBA00022729"/>
    </source>
</evidence>
<evidence type="ECO:0000259" key="8">
    <source>
        <dbReference type="Pfam" id="PF06814"/>
    </source>
</evidence>
<feature type="transmembrane region" description="Helical" evidence="6">
    <location>
        <begin position="194"/>
        <end position="213"/>
    </location>
</feature>
<dbReference type="OMA" id="WTEIFLF"/>
<evidence type="ECO:0000313" key="10">
    <source>
        <dbReference type="EMBL" id="ACF81107.1"/>
    </source>
</evidence>
<evidence type="ECO:0000256" key="7">
    <source>
        <dbReference type="SAM" id="SignalP"/>
    </source>
</evidence>
<dbReference type="EnsemblPlants" id="Zm00001eb351490_T001">
    <property type="protein sequence ID" value="Zm00001eb351490_P001"/>
    <property type="gene ID" value="Zm00001eb351490"/>
</dbReference>
<sequence length="456" mass="50032">MSAPVGRLLLLVSAVAVGLALPVAAEIKKESFREDPRSSIMFEKFGFSRSGEVRIIISGASVSSPVARADLKQLGFFLVSDESLLDAIDEAREEGPTPEKLVAASDDDPDDGAAAGCVLDSPSPYVRKLFTFKNMKGGHYNRSFPVTRPDEYALFFANCAPGSLVSMTVRTEMYNVGADGSKDYLPVGQAPLPAIHGVFALCYAAFLAAWGYLTLSSVSAQQIHHLMSGLLAARLLYCVSAAEDQHHVRATGTPHGWDHVALYLFQLVKGVVLFALVGTGWCFLKPVLQGREKKVLVAVIPLQVAANVAAAVVGEAGPSLLLQGWATWWNRTLLLVDVACCCAVLFPVVWSHSHRETSSKTDGKAARNLSRLTLFQRFYAAVIGYLYFTRVVVYALRTAASYRYRWASVLAEETAALAFYLFMFHTFRPAEKSHYFCLHDDDDDDEMVLREEELEL</sequence>
<dbReference type="InterPro" id="IPR009637">
    <property type="entry name" value="GPR107/GPR108-like"/>
</dbReference>
<dbReference type="Pfam" id="PF06814">
    <property type="entry name" value="GOST_TM"/>
    <property type="match status" value="1"/>
</dbReference>
<feature type="transmembrane region" description="Helical" evidence="6">
    <location>
        <begin position="262"/>
        <end position="283"/>
    </location>
</feature>
<dbReference type="GeneID" id="100193752"/>
<dbReference type="RefSeq" id="NP_001132310.1">
    <property type="nucleotide sequence ID" value="NM_001138838.2"/>
</dbReference>
<dbReference type="EMBL" id="CM000784">
    <property type="protein sequence ID" value="AQK94293.1"/>
    <property type="molecule type" value="Genomic_DNA"/>
</dbReference>
<keyword evidence="11" id="KW-0675">Receptor</keyword>
<dbReference type="AlphaFoldDB" id="B4FG64"/>
<reference evidence="11" key="3">
    <citation type="submission" date="2015-12" db="EMBL/GenBank/DDBJ databases">
        <title>Update maize B73 reference genome by single molecule sequencing technologies.</title>
        <authorList>
            <consortium name="Maize Genome Sequencing Project"/>
            <person name="Ware D."/>
        </authorList>
    </citation>
    <scope>NUCLEOTIDE SEQUENCE</scope>
    <source>
        <tissue evidence="11">Seedling</tissue>
    </source>
</reference>
<reference evidence="13" key="2">
    <citation type="journal article" date="2009" name="Science">
        <title>The B73 maize genome: complexity, diversity, and dynamics.</title>
        <authorList>
            <person name="Schnable P.S."/>
            <person name="Ware D."/>
            <person name="Fulton R.S."/>
            <person name="Stein J.C."/>
            <person name="Wei F."/>
            <person name="Pasternak S."/>
            <person name="Liang C."/>
            <person name="Zhang J."/>
            <person name="Fulton L."/>
            <person name="Graves T.A."/>
            <person name="Minx P."/>
            <person name="Reily A.D."/>
            <person name="Courtney L."/>
            <person name="Kruchowski S.S."/>
            <person name="Tomlinson C."/>
            <person name="Strong C."/>
            <person name="Delehaunty K."/>
            <person name="Fronick C."/>
            <person name="Courtney B."/>
            <person name="Rock S.M."/>
            <person name="Belter E."/>
            <person name="Du F."/>
            <person name="Kim K."/>
            <person name="Abbott R.M."/>
            <person name="Cotton M."/>
            <person name="Levy A."/>
            <person name="Marchetto P."/>
            <person name="Ochoa K."/>
            <person name="Jackson S.M."/>
            <person name="Gillam B."/>
            <person name="Chen W."/>
            <person name="Yan L."/>
            <person name="Higginbotham J."/>
            <person name="Cardenas M."/>
            <person name="Waligorski J."/>
            <person name="Applebaum E."/>
            <person name="Phelps L."/>
            <person name="Falcone J."/>
            <person name="Kanchi K."/>
            <person name="Thane T."/>
            <person name="Scimone A."/>
            <person name="Thane N."/>
            <person name="Henke J."/>
            <person name="Wang T."/>
            <person name="Ruppert J."/>
            <person name="Shah N."/>
            <person name="Rotter K."/>
            <person name="Hodges J."/>
            <person name="Ingenthron E."/>
            <person name="Cordes M."/>
            <person name="Kohlberg S."/>
            <person name="Sgro J."/>
            <person name="Delgado B."/>
            <person name="Mead K."/>
            <person name="Chinwalla A."/>
            <person name="Leonard S."/>
            <person name="Crouse K."/>
            <person name="Collura K."/>
            <person name="Kudrna D."/>
            <person name="Currie J."/>
            <person name="He R."/>
            <person name="Angelova A."/>
            <person name="Rajasekar S."/>
            <person name="Mueller T."/>
            <person name="Lomeli R."/>
            <person name="Scara G."/>
            <person name="Ko A."/>
            <person name="Delaney K."/>
            <person name="Wissotski M."/>
            <person name="Lopez G."/>
            <person name="Campos D."/>
            <person name="Braidotti M."/>
            <person name="Ashley E."/>
            <person name="Golser W."/>
            <person name="Kim H."/>
            <person name="Lee S."/>
            <person name="Lin J."/>
            <person name="Dujmic Z."/>
            <person name="Kim W."/>
            <person name="Talag J."/>
            <person name="Zuccolo A."/>
            <person name="Fan C."/>
            <person name="Sebastian A."/>
            <person name="Kramer M."/>
            <person name="Spiegel L."/>
            <person name="Nascimento L."/>
            <person name="Zutavern T."/>
            <person name="Miller B."/>
            <person name="Ambroise C."/>
            <person name="Muller S."/>
            <person name="Spooner W."/>
            <person name="Narechania A."/>
            <person name="Ren L."/>
            <person name="Wei S."/>
            <person name="Kumari S."/>
            <person name="Faga B."/>
            <person name="Levy M.J."/>
            <person name="McMahan L."/>
            <person name="Van Buren P."/>
            <person name="Vaughn M.W."/>
            <person name="Ying K."/>
            <person name="Yeh C.-T."/>
            <person name="Emrich S.J."/>
            <person name="Jia Y."/>
            <person name="Kalyanaraman A."/>
            <person name="Hsia A.-P."/>
            <person name="Barbazuk W.B."/>
            <person name="Baucom R.S."/>
            <person name="Brutnell T.P."/>
            <person name="Carpita N.C."/>
            <person name="Chaparro C."/>
            <person name="Chia J.-M."/>
            <person name="Deragon J.-M."/>
            <person name="Estill J.C."/>
            <person name="Fu Y."/>
            <person name="Jeddeloh J.A."/>
            <person name="Han Y."/>
            <person name="Lee H."/>
            <person name="Li P."/>
            <person name="Lisch D.R."/>
            <person name="Liu S."/>
            <person name="Liu Z."/>
            <person name="Nagel D.H."/>
            <person name="McCann M.C."/>
            <person name="SanMiguel P."/>
            <person name="Myers A.M."/>
            <person name="Nettleton D."/>
            <person name="Nguyen J."/>
            <person name="Penning B.W."/>
            <person name="Ponnala L."/>
            <person name="Schneider K.L."/>
            <person name="Schwartz D.C."/>
            <person name="Sharma A."/>
            <person name="Soderlund C."/>
            <person name="Springer N.M."/>
            <person name="Sun Q."/>
            <person name="Wang H."/>
            <person name="Waterman M."/>
            <person name="Westerman R."/>
            <person name="Wolfgruber T.K."/>
            <person name="Yang L."/>
            <person name="Yu Y."/>
            <person name="Zhang L."/>
            <person name="Zhou S."/>
            <person name="Zhu Q."/>
            <person name="Bennetzen J.L."/>
            <person name="Dawe R.K."/>
            <person name="Jiang J."/>
            <person name="Jiang N."/>
            <person name="Presting G.G."/>
            <person name="Wessler S.R."/>
            <person name="Aluru S."/>
            <person name="Martienssen R.A."/>
            <person name="Clifton S.W."/>
            <person name="McCombie W.R."/>
            <person name="Wing R.A."/>
            <person name="Wilson R.K."/>
        </authorList>
    </citation>
    <scope>NUCLEOTIDE SEQUENCE [LARGE SCALE GENOMIC DNA]</scope>
    <source>
        <strain evidence="13">cv. B73</strain>
    </source>
</reference>
<dbReference type="eggNOG" id="KOG2569">
    <property type="taxonomic scope" value="Eukaryota"/>
</dbReference>
<feature type="chain" id="PRO_5011203606" evidence="7">
    <location>
        <begin position="21"/>
        <end position="456"/>
    </location>
</feature>
<evidence type="ECO:0000313" key="13">
    <source>
        <dbReference type="Proteomes" id="UP000007305"/>
    </source>
</evidence>
<reference evidence="12" key="5">
    <citation type="submission" date="2021-05" db="UniProtKB">
        <authorList>
            <consortium name="EnsemblPlants"/>
        </authorList>
    </citation>
    <scope>IDENTIFICATION</scope>
    <source>
        <strain evidence="12">cv. B73</strain>
    </source>
</reference>
<dbReference type="GO" id="GO:0016020">
    <property type="term" value="C:membrane"/>
    <property type="evidence" value="ECO:0000318"/>
    <property type="project" value="GO_Central"/>
</dbReference>
<reference evidence="12" key="4">
    <citation type="submission" date="2019-07" db="EMBL/GenBank/DDBJ databases">
        <authorList>
            <person name="Seetharam A."/>
            <person name="Woodhouse M."/>
            <person name="Cannon E."/>
        </authorList>
    </citation>
    <scope>NUCLEOTIDE SEQUENCE [LARGE SCALE GENOMIC DNA]</scope>
    <source>
        <strain evidence="12">cv. B73</strain>
    </source>
</reference>
<protein>
    <submittedName>
        <fullName evidence="11">Lung seven transmembrane receptor family protein</fullName>
    </submittedName>
</protein>
<dbReference type="PaxDb" id="4577-GRMZM2G090563_P01"/>
<dbReference type="GO" id="GO:0005794">
    <property type="term" value="C:Golgi apparatus"/>
    <property type="evidence" value="ECO:0000318"/>
    <property type="project" value="GO_Central"/>
</dbReference>
<dbReference type="InterPro" id="IPR054103">
    <property type="entry name" value="CAND6-7_N"/>
</dbReference>
<dbReference type="PANTHER" id="PTHR21229">
    <property type="entry name" value="LUNG SEVEN TRANSMEMBRANE RECEPTOR"/>
    <property type="match status" value="1"/>
</dbReference>
<feature type="domain" description="CAND6/7 N-terminal" evidence="9">
    <location>
        <begin position="33"/>
        <end position="175"/>
    </location>
</feature>
<feature type="transmembrane region" description="Helical" evidence="6">
    <location>
        <begin position="374"/>
        <end position="396"/>
    </location>
</feature>
<keyword evidence="3 7" id="KW-0732">Signal</keyword>
<dbReference type="EMBL" id="BT036102">
    <property type="protein sequence ID" value="ACF81107.1"/>
    <property type="molecule type" value="mRNA"/>
</dbReference>
<dbReference type="Proteomes" id="UP000007305">
    <property type="component" value="Chromosome 8"/>
</dbReference>
<reference evidence="10" key="1">
    <citation type="journal article" date="2009" name="PLoS Genet.">
        <title>Sequencing, mapping, and analysis of 27,455 maize full-length cDNAs.</title>
        <authorList>
            <person name="Soderlund C."/>
            <person name="Descour A."/>
            <person name="Kudrna D."/>
            <person name="Bomhoff M."/>
            <person name="Boyd L."/>
            <person name="Currie J."/>
            <person name="Angelova A."/>
            <person name="Collura K."/>
            <person name="Wissotski M."/>
            <person name="Ashley E."/>
            <person name="Morrow D."/>
            <person name="Fernandes J."/>
            <person name="Walbot V."/>
            <person name="Yu Y."/>
        </authorList>
    </citation>
    <scope>NUCLEOTIDE SEQUENCE</scope>
    <source>
        <strain evidence="10">B73</strain>
    </source>
</reference>
<comment type="subcellular location">
    <subcellularLocation>
        <location evidence="1">Membrane</location>
        <topology evidence="1">Multi-pass membrane protein</topology>
    </subcellularLocation>
</comment>
<dbReference type="ExpressionAtlas" id="B4FG64">
    <property type="expression patterns" value="baseline and differential"/>
</dbReference>